<reference evidence="4" key="1">
    <citation type="submission" date="2016-10" db="EMBL/GenBank/DDBJ databases">
        <authorList>
            <person name="Varghese N."/>
            <person name="Submissions S."/>
        </authorList>
    </citation>
    <scope>NUCLEOTIDE SEQUENCE [LARGE SCALE GENOMIC DNA]</scope>
    <source>
        <strain evidence="4">DSM 23664</strain>
    </source>
</reference>
<dbReference type="OrthoDB" id="2166962at2"/>
<dbReference type="AlphaFoldDB" id="A0A1I1JXF8"/>
<sequence length="175" mass="19424">MSKKTSRILSLGLLVSSMVVMGLEVWSPGVLTTSQTQSSEVLVDQIAELENKVEELEAENSRIKDEHDRLTEGYANSLTLSDVEVIEEGEQGNTESVTTSSDEDSEKARQFTVTVKEGEPSSVVADQLQYLGIIDDRYAFNDYLEENDLAKKVRPGNYVVTSDMNTDELVQAIIR</sequence>
<evidence type="ECO:0000256" key="2">
    <source>
        <dbReference type="SAM" id="MobiDB-lite"/>
    </source>
</evidence>
<evidence type="ECO:0000256" key="1">
    <source>
        <dbReference type="SAM" id="Coils"/>
    </source>
</evidence>
<keyword evidence="4" id="KW-1185">Reference proteome</keyword>
<evidence type="ECO:0000313" key="3">
    <source>
        <dbReference type="EMBL" id="SFC53264.1"/>
    </source>
</evidence>
<proteinExistence type="predicted"/>
<keyword evidence="1" id="KW-0175">Coiled coil</keyword>
<dbReference type="EMBL" id="FOLT01000009">
    <property type="protein sequence ID" value="SFC53264.1"/>
    <property type="molecule type" value="Genomic_DNA"/>
</dbReference>
<dbReference type="RefSeq" id="WP_091530762.1">
    <property type="nucleotide sequence ID" value="NZ_FOLT01000009.1"/>
</dbReference>
<gene>
    <name evidence="3" type="ORF">SAMN04488102_10964</name>
</gene>
<organism evidence="3 4">
    <name type="scientific">Alkalibacterium subtropicum</name>
    <dbReference type="NCBI Taxonomy" id="753702"/>
    <lineage>
        <taxon>Bacteria</taxon>
        <taxon>Bacillati</taxon>
        <taxon>Bacillota</taxon>
        <taxon>Bacilli</taxon>
        <taxon>Lactobacillales</taxon>
        <taxon>Carnobacteriaceae</taxon>
        <taxon>Alkalibacterium</taxon>
    </lineage>
</organism>
<evidence type="ECO:0008006" key="5">
    <source>
        <dbReference type="Google" id="ProtNLM"/>
    </source>
</evidence>
<accession>A0A1I1JXF8</accession>
<feature type="region of interest" description="Disordered" evidence="2">
    <location>
        <begin position="83"/>
        <end position="108"/>
    </location>
</feature>
<feature type="coiled-coil region" evidence="1">
    <location>
        <begin position="39"/>
        <end position="73"/>
    </location>
</feature>
<protein>
    <recommendedName>
        <fullName evidence="5">YceG-like family protein</fullName>
    </recommendedName>
</protein>
<dbReference type="STRING" id="753702.SAMN04488102_10964"/>
<evidence type="ECO:0000313" key="4">
    <source>
        <dbReference type="Proteomes" id="UP000199612"/>
    </source>
</evidence>
<dbReference type="Proteomes" id="UP000199612">
    <property type="component" value="Unassembled WGS sequence"/>
</dbReference>
<name>A0A1I1JXF8_9LACT</name>
<dbReference type="Gene3D" id="3.30.1490.480">
    <property type="entry name" value="Endolytic murein transglycosylase"/>
    <property type="match status" value="1"/>
</dbReference>